<keyword evidence="3" id="KW-1185">Reference proteome</keyword>
<gene>
    <name evidence="2" type="ORF">CLUMA_CG008850</name>
</gene>
<dbReference type="EMBL" id="CVRI01000041">
    <property type="protein sequence ID" value="CRK95176.1"/>
    <property type="molecule type" value="Genomic_DNA"/>
</dbReference>
<dbReference type="Proteomes" id="UP000183832">
    <property type="component" value="Unassembled WGS sequence"/>
</dbReference>
<reference evidence="2 3" key="1">
    <citation type="submission" date="2015-04" db="EMBL/GenBank/DDBJ databases">
        <authorList>
            <person name="Syromyatnikov M.Y."/>
            <person name="Popov V.N."/>
        </authorList>
    </citation>
    <scope>NUCLEOTIDE SEQUENCE [LARGE SCALE GENOMIC DNA]</scope>
</reference>
<accession>A0A1J1I4E4</accession>
<organism evidence="2 3">
    <name type="scientific">Clunio marinus</name>
    <dbReference type="NCBI Taxonomy" id="568069"/>
    <lineage>
        <taxon>Eukaryota</taxon>
        <taxon>Metazoa</taxon>
        <taxon>Ecdysozoa</taxon>
        <taxon>Arthropoda</taxon>
        <taxon>Hexapoda</taxon>
        <taxon>Insecta</taxon>
        <taxon>Pterygota</taxon>
        <taxon>Neoptera</taxon>
        <taxon>Endopterygota</taxon>
        <taxon>Diptera</taxon>
        <taxon>Nematocera</taxon>
        <taxon>Chironomoidea</taxon>
        <taxon>Chironomidae</taxon>
        <taxon>Clunio</taxon>
    </lineage>
</organism>
<proteinExistence type="predicted"/>
<sequence length="140" mass="16528">MLLKSNQFSPSPTHKPFLLYSNTLLFLEQSNFSSRPTISHHLEYYLKSLHSHHDHELRLPCRSEFVLINKQNDKFGSREVCVSWNFNMNKIYEMNTNDPMRIRQNADGVNVKLSSQTKGGKRRSPQPMREKKEKIMNYIT</sequence>
<evidence type="ECO:0000313" key="2">
    <source>
        <dbReference type="EMBL" id="CRK95176.1"/>
    </source>
</evidence>
<protein>
    <submittedName>
        <fullName evidence="2">CLUMA_CG008850, isoform A</fullName>
    </submittedName>
</protein>
<feature type="region of interest" description="Disordered" evidence="1">
    <location>
        <begin position="112"/>
        <end position="140"/>
    </location>
</feature>
<evidence type="ECO:0000256" key="1">
    <source>
        <dbReference type="SAM" id="MobiDB-lite"/>
    </source>
</evidence>
<feature type="compositionally biased region" description="Basic and acidic residues" evidence="1">
    <location>
        <begin position="128"/>
        <end position="140"/>
    </location>
</feature>
<name>A0A1J1I4E4_9DIPT</name>
<dbReference type="AlphaFoldDB" id="A0A1J1I4E4"/>
<evidence type="ECO:0000313" key="3">
    <source>
        <dbReference type="Proteomes" id="UP000183832"/>
    </source>
</evidence>